<comment type="function">
    <text evidence="1 5">The glycine cleavage system catalyzes the degradation of glycine. The P protein binds the alpha-amino group of glycine through its pyridoxal phosphate cofactor; CO(2) is released and the remaining methylamine moiety is then transferred to the lipoamide cofactor of the H protein.</text>
</comment>
<gene>
    <name evidence="5 8" type="primary">gcvPB</name>
    <name evidence="8" type="ORF">ACFOUO_15835</name>
</gene>
<comment type="cofactor">
    <cofactor evidence="5">
        <name>pyridoxal 5'-phosphate</name>
        <dbReference type="ChEBI" id="CHEBI:597326"/>
    </cofactor>
</comment>
<dbReference type="InterPro" id="IPR049316">
    <property type="entry name" value="GDC-P_C"/>
</dbReference>
<comment type="similarity">
    <text evidence="5">Belongs to the GcvP family. C-terminal subunit subfamily.</text>
</comment>
<dbReference type="HAMAP" id="MF_00713">
    <property type="entry name" value="GcvPB"/>
    <property type="match status" value="1"/>
</dbReference>
<dbReference type="PANTHER" id="PTHR11773">
    <property type="entry name" value="GLYCINE DEHYDROGENASE, DECARBOXYLATING"/>
    <property type="match status" value="1"/>
</dbReference>
<dbReference type="InterPro" id="IPR015421">
    <property type="entry name" value="PyrdxlP-dep_Trfase_major"/>
</dbReference>
<comment type="subunit">
    <text evidence="5">The glycine cleavage system is composed of four proteins: P, T, L and H. In this organism, the P 'protein' is a heterodimer of two subunits.</text>
</comment>
<dbReference type="GO" id="GO:0004375">
    <property type="term" value="F:glycine dehydrogenase (decarboxylating) activity"/>
    <property type="evidence" value="ECO:0007669"/>
    <property type="project" value="UniProtKB-EC"/>
</dbReference>
<proteinExistence type="inferred from homology"/>
<comment type="caution">
    <text evidence="8">The sequence shown here is derived from an EMBL/GenBank/DDBJ whole genome shotgun (WGS) entry which is preliminary data.</text>
</comment>
<comment type="catalytic activity">
    <reaction evidence="4 5">
        <text>N(6)-[(R)-lipoyl]-L-lysyl-[glycine-cleavage complex H protein] + glycine + H(+) = N(6)-[(R)-S(8)-aminomethyldihydrolipoyl]-L-lysyl-[glycine-cleavage complex H protein] + CO2</text>
        <dbReference type="Rhea" id="RHEA:24304"/>
        <dbReference type="Rhea" id="RHEA-COMP:10494"/>
        <dbReference type="Rhea" id="RHEA-COMP:10495"/>
        <dbReference type="ChEBI" id="CHEBI:15378"/>
        <dbReference type="ChEBI" id="CHEBI:16526"/>
        <dbReference type="ChEBI" id="CHEBI:57305"/>
        <dbReference type="ChEBI" id="CHEBI:83099"/>
        <dbReference type="ChEBI" id="CHEBI:83143"/>
        <dbReference type="EC" id="1.4.4.2"/>
    </reaction>
</comment>
<evidence type="ECO:0000313" key="9">
    <source>
        <dbReference type="Proteomes" id="UP001595843"/>
    </source>
</evidence>
<feature type="domain" description="Aminotransferase class V" evidence="6">
    <location>
        <begin position="160"/>
        <end position="279"/>
    </location>
</feature>
<evidence type="ECO:0000259" key="7">
    <source>
        <dbReference type="Pfam" id="PF21478"/>
    </source>
</evidence>
<evidence type="ECO:0000256" key="2">
    <source>
        <dbReference type="ARBA" id="ARBA00022898"/>
    </source>
</evidence>
<dbReference type="Gene3D" id="6.20.440.10">
    <property type="match status" value="1"/>
</dbReference>
<dbReference type="Pfam" id="PF21478">
    <property type="entry name" value="GcvP2_C"/>
    <property type="match status" value="1"/>
</dbReference>
<dbReference type="Gene3D" id="3.40.640.10">
    <property type="entry name" value="Type I PLP-dependent aspartate aminotransferase-like (Major domain)"/>
    <property type="match status" value="1"/>
</dbReference>
<dbReference type="Pfam" id="PF00266">
    <property type="entry name" value="Aminotran_5"/>
    <property type="match status" value="1"/>
</dbReference>
<feature type="modified residue" description="N6-(pyridoxal phosphate)lysine" evidence="5">
    <location>
        <position position="272"/>
    </location>
</feature>
<dbReference type="Proteomes" id="UP001595843">
    <property type="component" value="Unassembled WGS sequence"/>
</dbReference>
<evidence type="ECO:0000256" key="5">
    <source>
        <dbReference type="HAMAP-Rule" id="MF_00713"/>
    </source>
</evidence>
<protein>
    <recommendedName>
        <fullName evidence="5">Probable glycine dehydrogenase (decarboxylating) subunit 2</fullName>
        <ecNumber evidence="5">1.4.4.2</ecNumber>
    </recommendedName>
    <alternativeName>
        <fullName evidence="5">Glycine cleavage system P-protein subunit 2</fullName>
    </alternativeName>
    <alternativeName>
        <fullName evidence="5">Glycine decarboxylase subunit 2</fullName>
    </alternativeName>
    <alternativeName>
        <fullName evidence="5">Glycine dehydrogenase (aminomethyl-transferring) subunit 2</fullName>
    </alternativeName>
</protein>
<accession>A0ABV8JQM6</accession>
<dbReference type="InterPro" id="IPR015422">
    <property type="entry name" value="PyrdxlP-dep_Trfase_small"/>
</dbReference>
<dbReference type="CDD" id="cd00613">
    <property type="entry name" value="GDC-P"/>
    <property type="match status" value="1"/>
</dbReference>
<dbReference type="InterPro" id="IPR020581">
    <property type="entry name" value="GDC_P"/>
</dbReference>
<dbReference type="InterPro" id="IPR000192">
    <property type="entry name" value="Aminotrans_V_dom"/>
</dbReference>
<dbReference type="SUPFAM" id="SSF53383">
    <property type="entry name" value="PLP-dependent transferases"/>
    <property type="match status" value="1"/>
</dbReference>
<evidence type="ECO:0000259" key="6">
    <source>
        <dbReference type="Pfam" id="PF00266"/>
    </source>
</evidence>
<feature type="domain" description="Glycine dehydrogenase C-terminal" evidence="7">
    <location>
        <begin position="353"/>
        <end position="455"/>
    </location>
</feature>
<name>A0ABV8JQM6_9BACL</name>
<keyword evidence="9" id="KW-1185">Reference proteome</keyword>
<dbReference type="InterPro" id="IPR023012">
    <property type="entry name" value="GcvPB"/>
</dbReference>
<dbReference type="EMBL" id="JBHSAP010000018">
    <property type="protein sequence ID" value="MFC4078269.1"/>
    <property type="molecule type" value="Genomic_DNA"/>
</dbReference>
<dbReference type="PANTHER" id="PTHR11773:SF1">
    <property type="entry name" value="GLYCINE DEHYDROGENASE (DECARBOXYLATING), MITOCHONDRIAL"/>
    <property type="match status" value="1"/>
</dbReference>
<evidence type="ECO:0000313" key="8">
    <source>
        <dbReference type="EMBL" id="MFC4078269.1"/>
    </source>
</evidence>
<dbReference type="RefSeq" id="WP_380706088.1">
    <property type="nucleotide sequence ID" value="NZ_JBHSAP010000018.1"/>
</dbReference>
<sequence length="486" mass="53859">MSDGKQLIFEMSKPGRAAYSLPEWDVPEADPETCLPEEMLRETPAELPEVSELDLVRHFTELSRRNHGIDNGFYPLGSCTMKYNPKVHEDVVRYPGFAKIHPYQSEESVQGALQLMYELQQDLAEITGMDRVTLQPAAGAQGEWTGLMMIRAYHETRGEMKRDKVIVPDSAHGTNPASATVAGFKAVTVKSNDEGLVSVADLKEVVGDDTAALMLTNPNTLGLFEREIKEIADIVHEAGGLLYYDGANANAILGKTRPGDMGFDVVHLNLHKTFTTPHGGGGPGSGPVGVKDVLAPFLPAPLVGKKEDGYGFDYDIPQSIGRVKAYHGNFGMLVRAYAYIRTMGPDGLRLVAENAVLNANYLMKKLEPHFEVPYSQHCKHEFVLSGNRQKKQGVRTLDMAKRLLDFGIHPPTVYFPLIVEECMMIEPTETESKETLDHFVDVMAKLAKEAEEQPEVIQEAPHHTLVKRLDEVTAARKPVVRWEKGK</sequence>
<dbReference type="Gene3D" id="3.90.1150.10">
    <property type="entry name" value="Aspartate Aminotransferase, domain 1"/>
    <property type="match status" value="1"/>
</dbReference>
<evidence type="ECO:0000256" key="1">
    <source>
        <dbReference type="ARBA" id="ARBA00003788"/>
    </source>
</evidence>
<evidence type="ECO:0000256" key="3">
    <source>
        <dbReference type="ARBA" id="ARBA00023002"/>
    </source>
</evidence>
<keyword evidence="3 5" id="KW-0560">Oxidoreductase</keyword>
<dbReference type="InterPro" id="IPR015424">
    <property type="entry name" value="PyrdxlP-dep_Trfase"/>
</dbReference>
<dbReference type="EC" id="1.4.4.2" evidence="5"/>
<evidence type="ECO:0000256" key="4">
    <source>
        <dbReference type="ARBA" id="ARBA00049026"/>
    </source>
</evidence>
<organism evidence="8 9">
    <name type="scientific">Salinithrix halophila</name>
    <dbReference type="NCBI Taxonomy" id="1485204"/>
    <lineage>
        <taxon>Bacteria</taxon>
        <taxon>Bacillati</taxon>
        <taxon>Bacillota</taxon>
        <taxon>Bacilli</taxon>
        <taxon>Bacillales</taxon>
        <taxon>Thermoactinomycetaceae</taxon>
        <taxon>Salinithrix</taxon>
    </lineage>
</organism>
<reference evidence="9" key="1">
    <citation type="journal article" date="2019" name="Int. J. Syst. Evol. Microbiol.">
        <title>The Global Catalogue of Microorganisms (GCM) 10K type strain sequencing project: providing services to taxonomists for standard genome sequencing and annotation.</title>
        <authorList>
            <consortium name="The Broad Institute Genomics Platform"/>
            <consortium name="The Broad Institute Genome Sequencing Center for Infectious Disease"/>
            <person name="Wu L."/>
            <person name="Ma J."/>
        </authorList>
    </citation>
    <scope>NUCLEOTIDE SEQUENCE [LARGE SCALE GENOMIC DNA]</scope>
    <source>
        <strain evidence="9">IBRC-M 10813</strain>
    </source>
</reference>
<keyword evidence="2 5" id="KW-0663">Pyridoxal phosphate</keyword>
<dbReference type="NCBIfam" id="NF003346">
    <property type="entry name" value="PRK04366.1"/>
    <property type="match status" value="1"/>
</dbReference>